<evidence type="ECO:0000256" key="1">
    <source>
        <dbReference type="SAM" id="Phobius"/>
    </source>
</evidence>
<evidence type="ECO:0000313" key="3">
    <source>
        <dbReference type="EMBL" id="KAL3288859.1"/>
    </source>
</evidence>
<keyword evidence="1" id="KW-1133">Transmembrane helix</keyword>
<dbReference type="InterPro" id="IPR055105">
    <property type="entry name" value="FKRP_N"/>
</dbReference>
<evidence type="ECO:0000259" key="2">
    <source>
        <dbReference type="Pfam" id="PF22921"/>
    </source>
</evidence>
<proteinExistence type="predicted"/>
<feature type="transmembrane region" description="Helical" evidence="1">
    <location>
        <begin position="6"/>
        <end position="25"/>
    </location>
</feature>
<dbReference type="Proteomes" id="UP001516400">
    <property type="component" value="Unassembled WGS sequence"/>
</dbReference>
<feature type="domain" description="FKRP stem" evidence="2">
    <location>
        <begin position="58"/>
        <end position="112"/>
    </location>
</feature>
<keyword evidence="1" id="KW-0472">Membrane</keyword>
<keyword evidence="1" id="KW-0812">Transmembrane</keyword>
<keyword evidence="4" id="KW-1185">Reference proteome</keyword>
<dbReference type="EMBL" id="JABFTP020000185">
    <property type="protein sequence ID" value="KAL3288859.1"/>
    <property type="molecule type" value="Genomic_DNA"/>
</dbReference>
<organism evidence="3 4">
    <name type="scientific">Cryptolaemus montrouzieri</name>
    <dbReference type="NCBI Taxonomy" id="559131"/>
    <lineage>
        <taxon>Eukaryota</taxon>
        <taxon>Metazoa</taxon>
        <taxon>Ecdysozoa</taxon>
        <taxon>Arthropoda</taxon>
        <taxon>Hexapoda</taxon>
        <taxon>Insecta</taxon>
        <taxon>Pterygota</taxon>
        <taxon>Neoptera</taxon>
        <taxon>Endopterygota</taxon>
        <taxon>Coleoptera</taxon>
        <taxon>Polyphaga</taxon>
        <taxon>Cucujiformia</taxon>
        <taxon>Coccinelloidea</taxon>
        <taxon>Coccinellidae</taxon>
        <taxon>Scymninae</taxon>
        <taxon>Scymnini</taxon>
        <taxon>Cryptolaemus</taxon>
    </lineage>
</organism>
<comment type="caution">
    <text evidence="3">The sequence shown here is derived from an EMBL/GenBank/DDBJ whole genome shotgun (WGS) entry which is preliminary data.</text>
</comment>
<sequence length="118" mass="13704">MILKCSKLIAFIVIFINIGLVYYSLRLFSYHHKIDSHTSIVQHHSSKIKSLNSYEATDKYISKLVTVIIREFETHENDVSATIDSILKISPNIKIFILYDKIPYPPLNIRKIMLLVLI</sequence>
<reference evidence="3 4" key="1">
    <citation type="journal article" date="2021" name="BMC Biol.">
        <title>Horizontally acquired antibacterial genes associated with adaptive radiation of ladybird beetles.</title>
        <authorList>
            <person name="Li H.S."/>
            <person name="Tang X.F."/>
            <person name="Huang Y.H."/>
            <person name="Xu Z.Y."/>
            <person name="Chen M.L."/>
            <person name="Du X.Y."/>
            <person name="Qiu B.Y."/>
            <person name="Chen P.T."/>
            <person name="Zhang W."/>
            <person name="Slipinski A."/>
            <person name="Escalona H.E."/>
            <person name="Waterhouse R.M."/>
            <person name="Zwick A."/>
            <person name="Pang H."/>
        </authorList>
    </citation>
    <scope>NUCLEOTIDE SEQUENCE [LARGE SCALE GENOMIC DNA]</scope>
    <source>
        <strain evidence="3">SYSU2018</strain>
    </source>
</reference>
<protein>
    <recommendedName>
        <fullName evidence="2">FKRP stem domain-containing protein</fullName>
    </recommendedName>
</protein>
<dbReference type="Pfam" id="PF22921">
    <property type="entry name" value="FKRP_N"/>
    <property type="match status" value="1"/>
</dbReference>
<accession>A0ABD2PD03</accession>
<evidence type="ECO:0000313" key="4">
    <source>
        <dbReference type="Proteomes" id="UP001516400"/>
    </source>
</evidence>
<dbReference type="AlphaFoldDB" id="A0ABD2PD03"/>
<gene>
    <name evidence="3" type="ORF">HHI36_003306</name>
</gene>
<name>A0ABD2PD03_9CUCU</name>